<comment type="caution">
    <text evidence="1">The sequence shown here is derived from an EMBL/GenBank/DDBJ whole genome shotgun (WGS) entry which is preliminary data.</text>
</comment>
<evidence type="ECO:0000313" key="2">
    <source>
        <dbReference type="Proteomes" id="UP001251528"/>
    </source>
</evidence>
<dbReference type="Proteomes" id="UP001251528">
    <property type="component" value="Unassembled WGS sequence"/>
</dbReference>
<sequence length="170" mass="19811">MPEQLTRFQRDHRGQEVQSLALDANENYFFRCTDSSGQSWTDVPDIQQYYPELFEWFEINEARQSRATFGSNVGEFFVWADNGAWQYQNLNLPQWLQKDKRRVKQVALGINGAWFILFTNGQWSMACDTTYPDLYKILNAHERGDVVVSKDLDPVMAYEAYILDSSSSLL</sequence>
<protein>
    <submittedName>
        <fullName evidence="1">Uncharacterized protein</fullName>
    </submittedName>
</protein>
<gene>
    <name evidence="1" type="ORF">QQS21_011516</name>
</gene>
<dbReference type="AlphaFoldDB" id="A0AAJ0CCZ2"/>
<evidence type="ECO:0000313" key="1">
    <source>
        <dbReference type="EMBL" id="KAK2590795.1"/>
    </source>
</evidence>
<keyword evidence="2" id="KW-1185">Reference proteome</keyword>
<name>A0AAJ0CCZ2_9HYPO</name>
<organism evidence="1 2">
    <name type="scientific">Conoideocrella luteorostrata</name>
    <dbReference type="NCBI Taxonomy" id="1105319"/>
    <lineage>
        <taxon>Eukaryota</taxon>
        <taxon>Fungi</taxon>
        <taxon>Dikarya</taxon>
        <taxon>Ascomycota</taxon>
        <taxon>Pezizomycotina</taxon>
        <taxon>Sordariomycetes</taxon>
        <taxon>Hypocreomycetidae</taxon>
        <taxon>Hypocreales</taxon>
        <taxon>Clavicipitaceae</taxon>
        <taxon>Conoideocrella</taxon>
    </lineage>
</organism>
<proteinExistence type="predicted"/>
<dbReference type="EMBL" id="JASWJB010000395">
    <property type="protein sequence ID" value="KAK2590795.1"/>
    <property type="molecule type" value="Genomic_DNA"/>
</dbReference>
<accession>A0AAJ0CCZ2</accession>
<reference evidence="1" key="1">
    <citation type="submission" date="2023-06" db="EMBL/GenBank/DDBJ databases">
        <title>Conoideocrella luteorostrata (Hypocreales: Clavicipitaceae), a potential biocontrol fungus for elongate hemlock scale in United States Christmas tree production areas.</title>
        <authorList>
            <person name="Barrett H."/>
            <person name="Lovett B."/>
            <person name="Macias A.M."/>
            <person name="Stajich J.E."/>
            <person name="Kasson M.T."/>
        </authorList>
    </citation>
    <scope>NUCLEOTIDE SEQUENCE</scope>
    <source>
        <strain evidence="1">ARSEF 14590</strain>
    </source>
</reference>